<evidence type="ECO:0000313" key="3">
    <source>
        <dbReference type="EMBL" id="MBB5435206.1"/>
    </source>
</evidence>
<organism evidence="3 4">
    <name type="scientific">Nocardiopsis composta</name>
    <dbReference type="NCBI Taxonomy" id="157465"/>
    <lineage>
        <taxon>Bacteria</taxon>
        <taxon>Bacillati</taxon>
        <taxon>Actinomycetota</taxon>
        <taxon>Actinomycetes</taxon>
        <taxon>Streptosporangiales</taxon>
        <taxon>Nocardiopsidaceae</taxon>
        <taxon>Nocardiopsis</taxon>
    </lineage>
</organism>
<dbReference type="EMBL" id="JACHDB010000002">
    <property type="protein sequence ID" value="MBB5435206.1"/>
    <property type="molecule type" value="Genomic_DNA"/>
</dbReference>
<feature type="domain" description="AAA+ ATPase" evidence="2">
    <location>
        <begin position="203"/>
        <end position="377"/>
    </location>
</feature>
<reference evidence="3 4" key="1">
    <citation type="submission" date="2020-08" db="EMBL/GenBank/DDBJ databases">
        <title>Sequencing the genomes of 1000 actinobacteria strains.</title>
        <authorList>
            <person name="Klenk H.-P."/>
        </authorList>
    </citation>
    <scope>NUCLEOTIDE SEQUENCE [LARGE SCALE GENOMIC DNA]</scope>
    <source>
        <strain evidence="3 4">DSM 44551</strain>
    </source>
</reference>
<dbReference type="Pfam" id="PF00437">
    <property type="entry name" value="T2SSE"/>
    <property type="match status" value="1"/>
</dbReference>
<keyword evidence="4" id="KW-1185">Reference proteome</keyword>
<dbReference type="AlphaFoldDB" id="A0A7W8VG29"/>
<dbReference type="RefSeq" id="WP_184397850.1">
    <property type="nucleotide sequence ID" value="NZ_BAAAJD010000117.1"/>
</dbReference>
<dbReference type="PANTHER" id="PTHR30486:SF6">
    <property type="entry name" value="TYPE IV PILUS RETRACTATION ATPASE PILT"/>
    <property type="match status" value="1"/>
</dbReference>
<dbReference type="Gene3D" id="3.40.50.300">
    <property type="entry name" value="P-loop containing nucleotide triphosphate hydrolases"/>
    <property type="match status" value="1"/>
</dbReference>
<name>A0A7W8VG29_9ACTN</name>
<evidence type="ECO:0000256" key="1">
    <source>
        <dbReference type="ARBA" id="ARBA00006611"/>
    </source>
</evidence>
<protein>
    <submittedName>
        <fullName evidence="3">Flp pilus assembly CpaF family ATPase</fullName>
    </submittedName>
</protein>
<dbReference type="SMART" id="SM00382">
    <property type="entry name" value="AAA"/>
    <property type="match status" value="1"/>
</dbReference>
<dbReference type="InterPro" id="IPR003593">
    <property type="entry name" value="AAA+_ATPase"/>
</dbReference>
<comment type="similarity">
    <text evidence="1">Belongs to the GSP E family.</text>
</comment>
<dbReference type="InterPro" id="IPR027417">
    <property type="entry name" value="P-loop_NTPase"/>
</dbReference>
<dbReference type="PANTHER" id="PTHR30486">
    <property type="entry name" value="TWITCHING MOTILITY PROTEIN PILT"/>
    <property type="match status" value="1"/>
</dbReference>
<sequence length="424" mass="44075">MPAEVVERVVRTLTDRLAASAGDPDEDAAAQRRRASALLDEELDRIAADALSSGRRVLAPEQEAHLRAQVLARVCGLGGLEALLAEPGVQNINITGERVVVDFGGGRREQRPPVAAGDADLIALVRRIAATSGTGERRFDASAPLLSMELGDGSRLSAVMDVSRRVAVAIRRHPDQALTMDDLQASGMVDATARRLLAAAVGARLNVLIAGATGAGKTTLLRALAYAAIPPTERLITIEDSLELGLDRAHPECVAMQARPANIEGAGEITLAELVRHALRMSPDRVIVGETRGPETIALLNAMSMGTDGSMATIHASSSQGAFTKIAAYTAQAPERLGLEATNLLIASAVHLVVHIASGPHGARRVASIREVVGAEGAQVASNEIYRRTGGEPGALVVPPGPATATALAACGFDSAREYAGGAW</sequence>
<dbReference type="Proteomes" id="UP000572635">
    <property type="component" value="Unassembled WGS sequence"/>
</dbReference>
<dbReference type="GO" id="GO:0016887">
    <property type="term" value="F:ATP hydrolysis activity"/>
    <property type="evidence" value="ECO:0007669"/>
    <property type="project" value="InterPro"/>
</dbReference>
<proteinExistence type="inferred from homology"/>
<accession>A0A7W8VG29</accession>
<gene>
    <name evidence="3" type="ORF">HDA36_005354</name>
</gene>
<dbReference type="InterPro" id="IPR050921">
    <property type="entry name" value="T4SS_GSP_E_ATPase"/>
</dbReference>
<dbReference type="SUPFAM" id="SSF52540">
    <property type="entry name" value="P-loop containing nucleoside triphosphate hydrolases"/>
    <property type="match status" value="1"/>
</dbReference>
<comment type="caution">
    <text evidence="3">The sequence shown here is derived from an EMBL/GenBank/DDBJ whole genome shotgun (WGS) entry which is preliminary data.</text>
</comment>
<dbReference type="Gene3D" id="3.30.450.380">
    <property type="match status" value="1"/>
</dbReference>
<evidence type="ECO:0000313" key="4">
    <source>
        <dbReference type="Proteomes" id="UP000572635"/>
    </source>
</evidence>
<evidence type="ECO:0000259" key="2">
    <source>
        <dbReference type="SMART" id="SM00382"/>
    </source>
</evidence>
<dbReference type="CDD" id="cd01130">
    <property type="entry name" value="VirB11-like_ATPase"/>
    <property type="match status" value="1"/>
</dbReference>
<dbReference type="InterPro" id="IPR001482">
    <property type="entry name" value="T2SS/T4SS_dom"/>
</dbReference>